<sequence>MGLVEKLKKIIAGGLIVTSILGAGNVTACEKEEEKDNFEIVQLLSIDEIVKKSLIPKRKFEIDFISPKHSFEANSNLWNTSNQIFGKGNDYLGINLNWDKNLAGRLGLFSTSFLVNYISRFCSHEVGHYWAGNLFGKYDMKFELNSFFNLDKNFPKKNHYSRTNEERIIGGIAGLNQDEFNSYLIYKNNFNEL</sequence>
<proteinExistence type="predicted"/>
<gene>
    <name evidence="1" type="ORF">S06H3_32016</name>
</gene>
<comment type="caution">
    <text evidence="1">The sequence shown here is derived from an EMBL/GenBank/DDBJ whole genome shotgun (WGS) entry which is preliminary data.</text>
</comment>
<protein>
    <submittedName>
        <fullName evidence="1">Uncharacterized protein</fullName>
    </submittedName>
</protein>
<dbReference type="EMBL" id="BARV01018998">
    <property type="protein sequence ID" value="GAI26034.1"/>
    <property type="molecule type" value="Genomic_DNA"/>
</dbReference>
<name>X1P546_9ZZZZ</name>
<reference evidence="1" key="1">
    <citation type="journal article" date="2014" name="Front. Microbiol.">
        <title>High frequency of phylogenetically diverse reductive dehalogenase-homologous genes in deep subseafloor sedimentary metagenomes.</title>
        <authorList>
            <person name="Kawai M."/>
            <person name="Futagami T."/>
            <person name="Toyoda A."/>
            <person name="Takaki Y."/>
            <person name="Nishi S."/>
            <person name="Hori S."/>
            <person name="Arai W."/>
            <person name="Tsubouchi T."/>
            <person name="Morono Y."/>
            <person name="Uchiyama I."/>
            <person name="Ito T."/>
            <person name="Fujiyama A."/>
            <person name="Inagaki F."/>
            <person name="Takami H."/>
        </authorList>
    </citation>
    <scope>NUCLEOTIDE SEQUENCE</scope>
    <source>
        <strain evidence="1">Expedition CK06-06</strain>
    </source>
</reference>
<dbReference type="AlphaFoldDB" id="X1P546"/>
<evidence type="ECO:0000313" key="1">
    <source>
        <dbReference type="EMBL" id="GAI26034.1"/>
    </source>
</evidence>
<feature type="non-terminal residue" evidence="1">
    <location>
        <position position="193"/>
    </location>
</feature>
<accession>X1P546</accession>
<organism evidence="1">
    <name type="scientific">marine sediment metagenome</name>
    <dbReference type="NCBI Taxonomy" id="412755"/>
    <lineage>
        <taxon>unclassified sequences</taxon>
        <taxon>metagenomes</taxon>
        <taxon>ecological metagenomes</taxon>
    </lineage>
</organism>